<protein>
    <recommendedName>
        <fullName evidence="1">MoxR-vWA-beta-propeller ternary system domain-containing protein</fullName>
    </recommendedName>
</protein>
<reference evidence="3" key="1">
    <citation type="submission" date="2020-08" db="EMBL/GenBank/DDBJ databases">
        <title>Lacibacter sp. S13-6-6 genome sequencing.</title>
        <authorList>
            <person name="Jin L."/>
        </authorList>
    </citation>
    <scope>NUCLEOTIDE SEQUENCE [LARGE SCALE GENOMIC DNA]</scope>
    <source>
        <strain evidence="3">S13-6-6</strain>
    </source>
</reference>
<keyword evidence="3" id="KW-1185">Reference proteome</keyword>
<dbReference type="KEGG" id="lacs:H4075_20055"/>
<dbReference type="Proteomes" id="UP000515344">
    <property type="component" value="Chromosome"/>
</dbReference>
<dbReference type="RefSeq" id="WP_182802594.1">
    <property type="nucleotide sequence ID" value="NZ_CP060007.1"/>
</dbReference>
<organism evidence="2 3">
    <name type="scientific">Lacibacter sediminis</name>
    <dbReference type="NCBI Taxonomy" id="2760713"/>
    <lineage>
        <taxon>Bacteria</taxon>
        <taxon>Pseudomonadati</taxon>
        <taxon>Bacteroidota</taxon>
        <taxon>Chitinophagia</taxon>
        <taxon>Chitinophagales</taxon>
        <taxon>Chitinophagaceae</taxon>
        <taxon>Lacibacter</taxon>
    </lineage>
</organism>
<gene>
    <name evidence="2" type="ORF">H4075_20055</name>
</gene>
<sequence>MRYILFKLHERDKVSLGNIRCLNSVFAAKDGDDIWIRVVDNNSGVDSKLKQLPVKSTFTLDEKNQLFLPDAVTPVAVLKEMEWIPINEFIPVEAPVSNLPGKTNHKIDIKLVPSTVERRGNALLTTLNTWKEYAESAPAVRLAVLKFAMSATNEVLVIGNPLPSLPGKEYWLQNNILLPCGYEFEVPFVNTFLNNNILSGNKGVILFNTNNEWQLIDESLFVEAKRSAIRLTNPARSLP</sequence>
<accession>A0A7G5XFS9</accession>
<evidence type="ECO:0000259" key="1">
    <source>
        <dbReference type="Pfam" id="PF19918"/>
    </source>
</evidence>
<proteinExistence type="predicted"/>
<dbReference type="InterPro" id="IPR045552">
    <property type="entry name" value="bpX2"/>
</dbReference>
<dbReference type="EMBL" id="CP060007">
    <property type="protein sequence ID" value="QNA44332.1"/>
    <property type="molecule type" value="Genomic_DNA"/>
</dbReference>
<evidence type="ECO:0000313" key="2">
    <source>
        <dbReference type="EMBL" id="QNA44332.1"/>
    </source>
</evidence>
<dbReference type="Pfam" id="PF19918">
    <property type="entry name" value="bpX2"/>
    <property type="match status" value="1"/>
</dbReference>
<name>A0A7G5XFS9_9BACT</name>
<evidence type="ECO:0000313" key="3">
    <source>
        <dbReference type="Proteomes" id="UP000515344"/>
    </source>
</evidence>
<dbReference type="AlphaFoldDB" id="A0A7G5XFS9"/>
<feature type="domain" description="MoxR-vWA-beta-propeller ternary system" evidence="1">
    <location>
        <begin position="7"/>
        <end position="231"/>
    </location>
</feature>